<evidence type="ECO:0000259" key="3">
    <source>
        <dbReference type="Pfam" id="PF13193"/>
    </source>
</evidence>
<dbReference type="InterPro" id="IPR025110">
    <property type="entry name" value="AMP-bd_C"/>
</dbReference>
<evidence type="ECO:0000313" key="4">
    <source>
        <dbReference type="EMBL" id="AES72330.1"/>
    </source>
</evidence>
<dbReference type="PaxDb" id="3880-AES72330"/>
<name>G7J517_MEDTR</name>
<proteinExistence type="inferred from homology"/>
<protein>
    <submittedName>
        <fullName evidence="4">4-coumarate:CoA ligase, putative</fullName>
    </submittedName>
</protein>
<dbReference type="HOGENOM" id="CLU_2430386_0_0_1"/>
<keyword evidence="2 4" id="KW-0436">Ligase</keyword>
<evidence type="ECO:0000256" key="1">
    <source>
        <dbReference type="ARBA" id="ARBA00006432"/>
    </source>
</evidence>
<evidence type="ECO:0000313" key="5">
    <source>
        <dbReference type="EnsemblPlants" id="AES72330"/>
    </source>
</evidence>
<sequence length="91" mass="10183">MELFLRTLLYQSYQVPPAELEHILHTNPEIADAAVVPYPDEDVRQIPMAFVVRKPGSNITAAQVMDYVAKQVCSKMQISGENKLSIDSSFS</sequence>
<reference evidence="4 6" key="1">
    <citation type="journal article" date="2011" name="Nature">
        <title>The Medicago genome provides insight into the evolution of rhizobial symbioses.</title>
        <authorList>
            <person name="Young N.D."/>
            <person name="Debelle F."/>
            <person name="Oldroyd G.E."/>
            <person name="Geurts R."/>
            <person name="Cannon S.B."/>
            <person name="Udvardi M.K."/>
            <person name="Benedito V.A."/>
            <person name="Mayer K.F."/>
            <person name="Gouzy J."/>
            <person name="Schoof H."/>
            <person name="Van de Peer Y."/>
            <person name="Proost S."/>
            <person name="Cook D.R."/>
            <person name="Meyers B.C."/>
            <person name="Spannagl M."/>
            <person name="Cheung F."/>
            <person name="De Mita S."/>
            <person name="Krishnakumar V."/>
            <person name="Gundlach H."/>
            <person name="Zhou S."/>
            <person name="Mudge J."/>
            <person name="Bharti A.K."/>
            <person name="Murray J.D."/>
            <person name="Naoumkina M.A."/>
            <person name="Rosen B."/>
            <person name="Silverstein K.A."/>
            <person name="Tang H."/>
            <person name="Rombauts S."/>
            <person name="Zhao P.X."/>
            <person name="Zhou P."/>
            <person name="Barbe V."/>
            <person name="Bardou P."/>
            <person name="Bechner M."/>
            <person name="Bellec A."/>
            <person name="Berger A."/>
            <person name="Berges H."/>
            <person name="Bidwell S."/>
            <person name="Bisseling T."/>
            <person name="Choisne N."/>
            <person name="Couloux A."/>
            <person name="Denny R."/>
            <person name="Deshpande S."/>
            <person name="Dai X."/>
            <person name="Doyle J.J."/>
            <person name="Dudez A.M."/>
            <person name="Farmer A.D."/>
            <person name="Fouteau S."/>
            <person name="Franken C."/>
            <person name="Gibelin C."/>
            <person name="Gish J."/>
            <person name="Goldstein S."/>
            <person name="Gonzalez A.J."/>
            <person name="Green P.J."/>
            <person name="Hallab A."/>
            <person name="Hartog M."/>
            <person name="Hua A."/>
            <person name="Humphray S.J."/>
            <person name="Jeong D.H."/>
            <person name="Jing Y."/>
            <person name="Jocker A."/>
            <person name="Kenton S.M."/>
            <person name="Kim D.J."/>
            <person name="Klee K."/>
            <person name="Lai H."/>
            <person name="Lang C."/>
            <person name="Lin S."/>
            <person name="Macmil S.L."/>
            <person name="Magdelenat G."/>
            <person name="Matthews L."/>
            <person name="McCorrison J."/>
            <person name="Monaghan E.L."/>
            <person name="Mun J.H."/>
            <person name="Najar F.Z."/>
            <person name="Nicholson C."/>
            <person name="Noirot C."/>
            <person name="O'Bleness M."/>
            <person name="Paule C.R."/>
            <person name="Poulain J."/>
            <person name="Prion F."/>
            <person name="Qin B."/>
            <person name="Qu C."/>
            <person name="Retzel E.F."/>
            <person name="Riddle C."/>
            <person name="Sallet E."/>
            <person name="Samain S."/>
            <person name="Samson N."/>
            <person name="Sanders I."/>
            <person name="Saurat O."/>
            <person name="Scarpelli C."/>
            <person name="Schiex T."/>
            <person name="Segurens B."/>
            <person name="Severin A.J."/>
            <person name="Sherrier D.J."/>
            <person name="Shi R."/>
            <person name="Sims S."/>
            <person name="Singer S.R."/>
            <person name="Sinharoy S."/>
            <person name="Sterck L."/>
            <person name="Viollet A."/>
            <person name="Wang B.B."/>
            <person name="Wang K."/>
            <person name="Wang M."/>
            <person name="Wang X."/>
            <person name="Warfsmann J."/>
            <person name="Weissenbach J."/>
            <person name="White D.D."/>
            <person name="White J.D."/>
            <person name="Wiley G.B."/>
            <person name="Wincker P."/>
            <person name="Xing Y."/>
            <person name="Yang L."/>
            <person name="Yao Z."/>
            <person name="Ying F."/>
            <person name="Zhai J."/>
            <person name="Zhou L."/>
            <person name="Zuber A."/>
            <person name="Denarie J."/>
            <person name="Dixon R.A."/>
            <person name="May G.D."/>
            <person name="Schwartz D.C."/>
            <person name="Rogers J."/>
            <person name="Quetier F."/>
            <person name="Town C.D."/>
            <person name="Roe B.A."/>
        </authorList>
    </citation>
    <scope>NUCLEOTIDE SEQUENCE [LARGE SCALE GENOMIC DNA]</scope>
    <source>
        <strain evidence="4">A17</strain>
        <strain evidence="5 6">cv. Jemalong A17</strain>
    </source>
</reference>
<accession>G7J517</accession>
<dbReference type="AlphaFoldDB" id="G7J517"/>
<dbReference type="PANTHER" id="PTHR24096:SF251">
    <property type="entry name" value="4-COUMARATE--COA LIGASE-LIKE 9"/>
    <property type="match status" value="1"/>
</dbReference>
<dbReference type="GO" id="GO:0016874">
    <property type="term" value="F:ligase activity"/>
    <property type="evidence" value="ECO:0007669"/>
    <property type="project" value="UniProtKB-KW"/>
</dbReference>
<dbReference type="Pfam" id="PF13193">
    <property type="entry name" value="AMP-binding_C"/>
    <property type="match status" value="1"/>
</dbReference>
<dbReference type="STRING" id="3880.G7J517"/>
<evidence type="ECO:0000313" key="6">
    <source>
        <dbReference type="Proteomes" id="UP000002051"/>
    </source>
</evidence>
<dbReference type="OMA" id="MQISGEN"/>
<organism evidence="4 6">
    <name type="scientific">Medicago truncatula</name>
    <name type="common">Barrel medic</name>
    <name type="synonym">Medicago tribuloides</name>
    <dbReference type="NCBI Taxonomy" id="3880"/>
    <lineage>
        <taxon>Eukaryota</taxon>
        <taxon>Viridiplantae</taxon>
        <taxon>Streptophyta</taxon>
        <taxon>Embryophyta</taxon>
        <taxon>Tracheophyta</taxon>
        <taxon>Spermatophyta</taxon>
        <taxon>Magnoliopsida</taxon>
        <taxon>eudicotyledons</taxon>
        <taxon>Gunneridae</taxon>
        <taxon>Pentapetalae</taxon>
        <taxon>rosids</taxon>
        <taxon>fabids</taxon>
        <taxon>Fabales</taxon>
        <taxon>Fabaceae</taxon>
        <taxon>Papilionoideae</taxon>
        <taxon>50 kb inversion clade</taxon>
        <taxon>NPAAA clade</taxon>
        <taxon>Hologalegina</taxon>
        <taxon>IRL clade</taxon>
        <taxon>Trifolieae</taxon>
        <taxon>Medicago</taxon>
    </lineage>
</organism>
<dbReference type="SUPFAM" id="SSF56801">
    <property type="entry name" value="Acetyl-CoA synthetase-like"/>
    <property type="match status" value="1"/>
</dbReference>
<dbReference type="eggNOG" id="KOG1176">
    <property type="taxonomic scope" value="Eukaryota"/>
</dbReference>
<evidence type="ECO:0000256" key="2">
    <source>
        <dbReference type="ARBA" id="ARBA00022598"/>
    </source>
</evidence>
<gene>
    <name evidence="4" type="ordered locus">MTR_3g088890</name>
</gene>
<dbReference type="InterPro" id="IPR045851">
    <property type="entry name" value="AMP-bd_C_sf"/>
</dbReference>
<dbReference type="EnsemblPlants" id="AES72330">
    <property type="protein sequence ID" value="AES72330"/>
    <property type="gene ID" value="MTR_3g088890"/>
</dbReference>
<reference evidence="4 6" key="2">
    <citation type="journal article" date="2014" name="BMC Genomics">
        <title>An improved genome release (version Mt4.0) for the model legume Medicago truncatula.</title>
        <authorList>
            <person name="Tang H."/>
            <person name="Krishnakumar V."/>
            <person name="Bidwell S."/>
            <person name="Rosen B."/>
            <person name="Chan A."/>
            <person name="Zhou S."/>
            <person name="Gentzbittel L."/>
            <person name="Childs K.L."/>
            <person name="Yandell M."/>
            <person name="Gundlach H."/>
            <person name="Mayer K.F."/>
            <person name="Schwartz D.C."/>
            <person name="Town C.D."/>
        </authorList>
    </citation>
    <scope>GENOME REANNOTATION</scope>
    <source>
        <strain evidence="5 6">cv. Jemalong A17</strain>
    </source>
</reference>
<dbReference type="Gene3D" id="3.30.300.30">
    <property type="match status" value="1"/>
</dbReference>
<comment type="similarity">
    <text evidence="1">Belongs to the ATP-dependent AMP-binding enzyme family.</text>
</comment>
<dbReference type="EMBL" id="CM001219">
    <property type="protein sequence ID" value="AES72330.1"/>
    <property type="molecule type" value="Genomic_DNA"/>
</dbReference>
<keyword evidence="6" id="KW-1185">Reference proteome</keyword>
<reference evidence="5" key="3">
    <citation type="submission" date="2015-04" db="UniProtKB">
        <authorList>
            <consortium name="EnsemblPlants"/>
        </authorList>
    </citation>
    <scope>IDENTIFICATION</scope>
    <source>
        <strain evidence="5">cv. Jemalong A17</strain>
    </source>
</reference>
<dbReference type="Proteomes" id="UP000002051">
    <property type="component" value="Chromosome 3"/>
</dbReference>
<dbReference type="PANTHER" id="PTHR24096">
    <property type="entry name" value="LONG-CHAIN-FATTY-ACID--COA LIGASE"/>
    <property type="match status" value="1"/>
</dbReference>
<feature type="domain" description="AMP-binding enzyme C-terminal" evidence="3">
    <location>
        <begin position="19"/>
        <end position="74"/>
    </location>
</feature>